<evidence type="ECO:0000313" key="4">
    <source>
        <dbReference type="Proteomes" id="UP000000346"/>
    </source>
</evidence>
<name>D9Q2X0_ACIS3</name>
<dbReference type="Gene3D" id="3.50.50.60">
    <property type="entry name" value="FAD/NAD(P)-binding domain"/>
    <property type="match status" value="1"/>
</dbReference>
<keyword evidence="4" id="KW-1185">Reference proteome</keyword>
<dbReference type="HOGENOM" id="CLU_007884_4_1_2"/>
<dbReference type="Gene3D" id="3.30.9.10">
    <property type="entry name" value="D-Amino Acid Oxidase, subunit A, domain 2"/>
    <property type="match status" value="1"/>
</dbReference>
<organism evidence="3 4">
    <name type="scientific">Acidilobus saccharovorans (strain DSM 16705 / JCM 18335 / VKM B-2471 / 345-15)</name>
    <dbReference type="NCBI Taxonomy" id="666510"/>
    <lineage>
        <taxon>Archaea</taxon>
        <taxon>Thermoproteota</taxon>
        <taxon>Thermoprotei</taxon>
        <taxon>Acidilobales</taxon>
        <taxon>Acidilobaceae</taxon>
        <taxon>Acidilobus</taxon>
    </lineage>
</organism>
<dbReference type="KEGG" id="asc:ASAC_1253"/>
<dbReference type="PANTHER" id="PTHR13847">
    <property type="entry name" value="SARCOSINE DEHYDROGENASE-RELATED"/>
    <property type="match status" value="1"/>
</dbReference>
<dbReference type="STRING" id="666510.ASAC_1253"/>
<sequence>MYDYIVVGSGITGLATAYHIKLMSPDSSVIVIDKEDSVGAGDTSKSAAAFRAAFTNKVNLMLAKGSITFYERVQNEGFSLGMLRVGYLFAVDATSDSIVRQGVRAAESLGVDVDELQPEILSKTLLMRTEVSGSEESKIVGAGDIVRGYLFKYAGVLDAEKLVDYYYSKLRSMGVEFQLGVPVKEFVVSPAKPLGIEGEPFPWEEARVSGVRLEDGRVLEAKRKIIAAMGVWANDLLNPIGIDTYSRPKKRQIFVVKADTQELRSMLYAEGLNSEKVMPFTVLPKGAYIRPNPTESTFWIGMADELGRPFARDENPTAEERYYTYGILPVLSLYFPQLGLKYPEASWAGHYDISFDGLPVIYEPYSSGLVVVAGTSGSGIMKGDSIGRVAAALALDMDEVELGDGTSFKVSLLGLEGRGAERELLIL</sequence>
<dbReference type="InParanoid" id="D9Q2X0"/>
<proteinExistence type="predicted"/>
<dbReference type="GeneID" id="9499508"/>
<dbReference type="InterPro" id="IPR006076">
    <property type="entry name" value="FAD-dep_OxRdtase"/>
</dbReference>
<evidence type="ECO:0000259" key="2">
    <source>
        <dbReference type="Pfam" id="PF01266"/>
    </source>
</evidence>
<dbReference type="PANTHER" id="PTHR13847:SF287">
    <property type="entry name" value="FAD-DEPENDENT OXIDOREDUCTASE DOMAIN-CONTAINING PROTEIN 1"/>
    <property type="match status" value="1"/>
</dbReference>
<keyword evidence="1" id="KW-0560">Oxidoreductase</keyword>
<dbReference type="GO" id="GO:0005737">
    <property type="term" value="C:cytoplasm"/>
    <property type="evidence" value="ECO:0007669"/>
    <property type="project" value="TreeGrafter"/>
</dbReference>
<dbReference type="RefSeq" id="WP_013267170.1">
    <property type="nucleotide sequence ID" value="NC_014374.1"/>
</dbReference>
<reference evidence="3 4" key="1">
    <citation type="journal article" date="2010" name="Appl. Environ. Microbiol.">
        <title>The genome sequence of the crenarchaeon Acidilobus saccharovorans supports a new order, Acidilobales, and suggests an important ecological role in terrestrial acidic hot springs.</title>
        <authorList>
            <person name="Mardanov A.V."/>
            <person name="Svetlitchnyi V.A."/>
            <person name="Beletsky A.V."/>
            <person name="Prokofeva M.I."/>
            <person name="Bonch-Osmolovskaya E.A."/>
            <person name="Ravin N.V."/>
            <person name="Skryabin K.G."/>
        </authorList>
    </citation>
    <scope>NUCLEOTIDE SEQUENCE [LARGE SCALE GENOMIC DNA]</scope>
    <source>
        <strain evidence="4">DSM 16705 / JCM 18335 / VKM B-2471 / 345-15</strain>
    </source>
</reference>
<dbReference type="SUPFAM" id="SSF51905">
    <property type="entry name" value="FAD/NAD(P)-binding domain"/>
    <property type="match status" value="1"/>
</dbReference>
<dbReference type="InterPro" id="IPR036188">
    <property type="entry name" value="FAD/NAD-bd_sf"/>
</dbReference>
<dbReference type="AlphaFoldDB" id="D9Q2X0"/>
<dbReference type="eggNOG" id="arCOG00755">
    <property type="taxonomic scope" value="Archaea"/>
</dbReference>
<dbReference type="EMBL" id="CP001742">
    <property type="protein sequence ID" value="ADL19658.1"/>
    <property type="molecule type" value="Genomic_DNA"/>
</dbReference>
<dbReference type="GO" id="GO:0016491">
    <property type="term" value="F:oxidoreductase activity"/>
    <property type="evidence" value="ECO:0007669"/>
    <property type="project" value="UniProtKB-KW"/>
</dbReference>
<accession>D9Q2X0</accession>
<dbReference type="FunCoup" id="D9Q2X0">
    <property type="interactions" value="41"/>
</dbReference>
<feature type="domain" description="FAD dependent oxidoreductase" evidence="2">
    <location>
        <begin position="3"/>
        <end position="393"/>
    </location>
</feature>
<dbReference type="OrthoDB" id="168391at2157"/>
<evidence type="ECO:0000313" key="3">
    <source>
        <dbReference type="EMBL" id="ADL19658.1"/>
    </source>
</evidence>
<gene>
    <name evidence="3" type="ordered locus">ASAC_1253</name>
</gene>
<dbReference type="Proteomes" id="UP000000346">
    <property type="component" value="Chromosome"/>
</dbReference>
<protein>
    <submittedName>
        <fullName evidence="3">Putative oxidoreductase</fullName>
    </submittedName>
</protein>
<dbReference type="Pfam" id="PF01266">
    <property type="entry name" value="DAO"/>
    <property type="match status" value="1"/>
</dbReference>
<evidence type="ECO:0000256" key="1">
    <source>
        <dbReference type="ARBA" id="ARBA00023002"/>
    </source>
</evidence>